<organism evidence="2 3">
    <name type="scientific">Mediterraneibacter gnavus</name>
    <name type="common">Ruminococcus gnavus</name>
    <dbReference type="NCBI Taxonomy" id="33038"/>
    <lineage>
        <taxon>Bacteria</taxon>
        <taxon>Bacillati</taxon>
        <taxon>Bacillota</taxon>
        <taxon>Clostridia</taxon>
        <taxon>Lachnospirales</taxon>
        <taxon>Lachnospiraceae</taxon>
        <taxon>Mediterraneibacter</taxon>
    </lineage>
</organism>
<gene>
    <name evidence="2" type="ORF">OZZ17_03830</name>
</gene>
<dbReference type="Proteomes" id="UP001079535">
    <property type="component" value="Unassembled WGS sequence"/>
</dbReference>
<name>A0A396GE54_MEDGN</name>
<feature type="domain" description="HPr" evidence="1">
    <location>
        <begin position="12"/>
        <end position="62"/>
    </location>
</feature>
<dbReference type="InterPro" id="IPR000032">
    <property type="entry name" value="HPr-like"/>
</dbReference>
<evidence type="ECO:0000313" key="2">
    <source>
        <dbReference type="EMBL" id="MCZ0666667.1"/>
    </source>
</evidence>
<dbReference type="Gene3D" id="3.30.1340.10">
    <property type="entry name" value="HPr-like"/>
    <property type="match status" value="1"/>
</dbReference>
<dbReference type="InterPro" id="IPR035895">
    <property type="entry name" value="HPr-like_sf"/>
</dbReference>
<dbReference type="Pfam" id="PF00381">
    <property type="entry name" value="PTS-HPr"/>
    <property type="match status" value="1"/>
</dbReference>
<reference evidence="2" key="1">
    <citation type="submission" date="2022-11" db="EMBL/GenBank/DDBJ databases">
        <title>Temperate bacteriophages infecting mucin-degrading bacterium Ruminococcus gnavus from the human gut.</title>
        <authorList>
            <person name="Buttimer C."/>
        </authorList>
    </citation>
    <scope>NUCLEOTIDE SEQUENCE</scope>
    <source>
        <strain evidence="2">CCUG 49994</strain>
    </source>
</reference>
<dbReference type="EMBL" id="JAPRAY010000003">
    <property type="protein sequence ID" value="MCZ0666667.1"/>
    <property type="molecule type" value="Genomic_DNA"/>
</dbReference>
<accession>A0A396GE54</accession>
<evidence type="ECO:0000313" key="3">
    <source>
        <dbReference type="Proteomes" id="UP001079535"/>
    </source>
</evidence>
<dbReference type="AlphaFoldDB" id="A0A396GE54"/>
<protein>
    <submittedName>
        <fullName evidence="2">HPr family phosphocarrier protein</fullName>
    </submittedName>
</protein>
<evidence type="ECO:0000259" key="1">
    <source>
        <dbReference type="Pfam" id="PF00381"/>
    </source>
</evidence>
<comment type="caution">
    <text evidence="2">The sequence shown here is derived from an EMBL/GenBank/DDBJ whole genome shotgun (WGS) entry which is preliminary data.</text>
</comment>
<proteinExistence type="predicted"/>
<sequence>MEIRIKLNTVKNAMLFATVCDNYEEDIDYICGRYQIDAKSILGIMGIGLERECTVVLHSEDEYVKNKFKEDMKLWALED</sequence>
<dbReference type="RefSeq" id="WP_118048147.1">
    <property type="nucleotide sequence ID" value="NZ_JAPRAY010000003.1"/>
</dbReference>
<dbReference type="SUPFAM" id="SSF55594">
    <property type="entry name" value="HPr-like"/>
    <property type="match status" value="1"/>
</dbReference>